<protein>
    <submittedName>
        <fullName evidence="2">Uncharacterized protein</fullName>
    </submittedName>
</protein>
<evidence type="ECO:0000313" key="3">
    <source>
        <dbReference type="Proteomes" id="UP000602260"/>
    </source>
</evidence>
<dbReference type="EMBL" id="JACOPN010000002">
    <property type="protein sequence ID" value="MBC5716310.1"/>
    <property type="molecule type" value="Genomic_DNA"/>
</dbReference>
<proteinExistence type="predicted"/>
<organism evidence="2 3">
    <name type="scientific">Flintibacter faecis</name>
    <dbReference type="NCBI Taxonomy" id="2763047"/>
    <lineage>
        <taxon>Bacteria</taxon>
        <taxon>Bacillati</taxon>
        <taxon>Bacillota</taxon>
        <taxon>Clostridia</taxon>
        <taxon>Eubacteriales</taxon>
        <taxon>Flintibacter</taxon>
    </lineage>
</organism>
<sequence length="242" mass="26297">MKDYNEMAESVFERRDKYNAERRMAMNKFKKGMTGAVCCCLVALLVAGVFSGNQIITNDTPNIGIEDYNENKLEAGKEKVGNEQVNNNTQTVEDIPADESGSYSESVNSNDLAEGTKAFFGGSYTDTIGKFVVVLTVDTAENRTAICKELGVSESTTVFEVGTYTLEYLTELQSKISSAMTNKELPFVTSSGVYETINRIKVRVTTDNEADLAKVLALDTIGGAIVIERSTGAITKDLAIAE</sequence>
<evidence type="ECO:0000313" key="2">
    <source>
        <dbReference type="EMBL" id="MBC5716310.1"/>
    </source>
</evidence>
<dbReference type="RefSeq" id="WP_186877791.1">
    <property type="nucleotide sequence ID" value="NZ_JACOPN010000002.1"/>
</dbReference>
<dbReference type="Proteomes" id="UP000602260">
    <property type="component" value="Unassembled WGS sequence"/>
</dbReference>
<evidence type="ECO:0000256" key="1">
    <source>
        <dbReference type="SAM" id="MobiDB-lite"/>
    </source>
</evidence>
<gene>
    <name evidence="2" type="ORF">H8S55_03060</name>
</gene>
<dbReference type="AlphaFoldDB" id="A0A8J6M9I6"/>
<accession>A0A8J6M9I6</accession>
<feature type="compositionally biased region" description="Polar residues" evidence="1">
    <location>
        <begin position="83"/>
        <end position="92"/>
    </location>
</feature>
<feature type="region of interest" description="Disordered" evidence="1">
    <location>
        <begin position="79"/>
        <end position="109"/>
    </location>
</feature>
<reference evidence="2" key="1">
    <citation type="submission" date="2020-08" db="EMBL/GenBank/DDBJ databases">
        <title>Genome public.</title>
        <authorList>
            <person name="Liu C."/>
            <person name="Sun Q."/>
        </authorList>
    </citation>
    <scope>NUCLEOTIDE SEQUENCE</scope>
    <source>
        <strain evidence="2">BX5</strain>
    </source>
</reference>
<keyword evidence="3" id="KW-1185">Reference proteome</keyword>
<name>A0A8J6M9I6_9FIRM</name>
<comment type="caution">
    <text evidence="2">The sequence shown here is derived from an EMBL/GenBank/DDBJ whole genome shotgun (WGS) entry which is preliminary data.</text>
</comment>